<feature type="domain" description="DUF6729" evidence="1">
    <location>
        <begin position="20"/>
        <end position="150"/>
    </location>
</feature>
<dbReference type="Pfam" id="PF20499">
    <property type="entry name" value="DUF6729"/>
    <property type="match status" value="1"/>
</dbReference>
<protein>
    <recommendedName>
        <fullName evidence="1">DUF6729 domain-containing protein</fullName>
    </recommendedName>
</protein>
<name>A0A1Y1IUA1_KLENI</name>
<evidence type="ECO:0000313" key="2">
    <source>
        <dbReference type="EMBL" id="GAQ93169.1"/>
    </source>
</evidence>
<gene>
    <name evidence="2" type="ORF">KFL_013380010</name>
</gene>
<organism evidence="2 3">
    <name type="scientific">Klebsormidium nitens</name>
    <name type="common">Green alga</name>
    <name type="synonym">Ulothrix nitens</name>
    <dbReference type="NCBI Taxonomy" id="105231"/>
    <lineage>
        <taxon>Eukaryota</taxon>
        <taxon>Viridiplantae</taxon>
        <taxon>Streptophyta</taxon>
        <taxon>Klebsormidiophyceae</taxon>
        <taxon>Klebsormidiales</taxon>
        <taxon>Klebsormidiaceae</taxon>
        <taxon>Klebsormidium</taxon>
    </lineage>
</organism>
<dbReference type="OMA" id="WLINEFE"/>
<dbReference type="OrthoDB" id="1920326at2759"/>
<reference evidence="2 3" key="1">
    <citation type="journal article" date="2014" name="Nat. Commun.">
        <title>Klebsormidium flaccidum genome reveals primary factors for plant terrestrial adaptation.</title>
        <authorList>
            <person name="Hori K."/>
            <person name="Maruyama F."/>
            <person name="Fujisawa T."/>
            <person name="Togashi T."/>
            <person name="Yamamoto N."/>
            <person name="Seo M."/>
            <person name="Sato S."/>
            <person name="Yamada T."/>
            <person name="Mori H."/>
            <person name="Tajima N."/>
            <person name="Moriyama T."/>
            <person name="Ikeuchi M."/>
            <person name="Watanabe M."/>
            <person name="Wada H."/>
            <person name="Kobayashi K."/>
            <person name="Saito M."/>
            <person name="Masuda T."/>
            <person name="Sasaki-Sekimoto Y."/>
            <person name="Mashiguchi K."/>
            <person name="Awai K."/>
            <person name="Shimojima M."/>
            <person name="Masuda S."/>
            <person name="Iwai M."/>
            <person name="Nobusawa T."/>
            <person name="Narise T."/>
            <person name="Kondo S."/>
            <person name="Saito H."/>
            <person name="Sato R."/>
            <person name="Murakawa M."/>
            <person name="Ihara Y."/>
            <person name="Oshima-Yamada Y."/>
            <person name="Ohtaka K."/>
            <person name="Satoh M."/>
            <person name="Sonobe K."/>
            <person name="Ishii M."/>
            <person name="Ohtani R."/>
            <person name="Kanamori-Sato M."/>
            <person name="Honoki R."/>
            <person name="Miyazaki D."/>
            <person name="Mochizuki H."/>
            <person name="Umetsu J."/>
            <person name="Higashi K."/>
            <person name="Shibata D."/>
            <person name="Kamiya Y."/>
            <person name="Sato N."/>
            <person name="Nakamura Y."/>
            <person name="Tabata S."/>
            <person name="Ida S."/>
            <person name="Kurokawa K."/>
            <person name="Ohta H."/>
        </authorList>
    </citation>
    <scope>NUCLEOTIDE SEQUENCE [LARGE SCALE GENOMIC DNA]</scope>
    <source>
        <strain evidence="2 3">NIES-2285</strain>
    </source>
</reference>
<proteinExistence type="predicted"/>
<feature type="non-terminal residue" evidence="2">
    <location>
        <position position="273"/>
    </location>
</feature>
<dbReference type="Proteomes" id="UP000054558">
    <property type="component" value="Unassembled WGS sequence"/>
</dbReference>
<accession>A0A1Y1IUA1</accession>
<evidence type="ECO:0000313" key="3">
    <source>
        <dbReference type="Proteomes" id="UP000054558"/>
    </source>
</evidence>
<evidence type="ECO:0000259" key="1">
    <source>
        <dbReference type="Pfam" id="PF20499"/>
    </source>
</evidence>
<keyword evidence="3" id="KW-1185">Reference proteome</keyword>
<dbReference type="InterPro" id="IPR046616">
    <property type="entry name" value="DUF6729"/>
</dbReference>
<dbReference type="EMBL" id="DF238287">
    <property type="protein sequence ID" value="GAQ93169.1"/>
    <property type="molecule type" value="Genomic_DNA"/>
</dbReference>
<sequence length="273" mass="30624">MADDLAEDEVLYNDLVPIIYCSKCQQLNGLEGDGWTLAKVRRVCMLAGPAFLVSKCYRCNKCPGNNCKDYQFRAHDEGVIKQLPAALESSLNIRFTQHGAVEVSLMDFLLRNVSSGVSFADSTDAVQELHYITYNRSKLGHLQYTAERGRLAQKRSSFFMGSAGASAQVPQPPDFGAYKDRQGYRGWVPSRSYLTRMLLAYLTERLAWTKERLAMVDEVYLRGDHTFRSASKVKTAEGGKAYEAVYTVMNEFSQVAAQWMVGDTSFREIEGGL</sequence>
<dbReference type="AlphaFoldDB" id="A0A1Y1IUA1"/>